<dbReference type="EMBL" id="JBHSGU010000005">
    <property type="protein sequence ID" value="MFC4700929.1"/>
    <property type="molecule type" value="Genomic_DNA"/>
</dbReference>
<keyword evidence="9" id="KW-1185">Reference proteome</keyword>
<feature type="compositionally biased region" description="Basic residues" evidence="6">
    <location>
        <begin position="251"/>
        <end position="264"/>
    </location>
</feature>
<proteinExistence type="inferred from homology"/>
<evidence type="ECO:0000256" key="3">
    <source>
        <dbReference type="ARBA" id="ARBA00022729"/>
    </source>
</evidence>
<reference evidence="9" key="1">
    <citation type="journal article" date="2019" name="Int. J. Syst. Evol. Microbiol.">
        <title>The Global Catalogue of Microorganisms (GCM) 10K type strain sequencing project: providing services to taxonomists for standard genome sequencing and annotation.</title>
        <authorList>
            <consortium name="The Broad Institute Genomics Platform"/>
            <consortium name="The Broad Institute Genome Sequencing Center for Infectious Disease"/>
            <person name="Wu L."/>
            <person name="Ma J."/>
        </authorList>
    </citation>
    <scope>NUCLEOTIDE SEQUENCE [LARGE SCALE GENOMIC DNA]</scope>
    <source>
        <strain evidence="9">KACC 12507</strain>
    </source>
</reference>
<keyword evidence="5" id="KW-0175">Coiled coil</keyword>
<evidence type="ECO:0000313" key="9">
    <source>
        <dbReference type="Proteomes" id="UP001595897"/>
    </source>
</evidence>
<keyword evidence="3 7" id="KW-0732">Signal</keyword>
<evidence type="ECO:0000256" key="6">
    <source>
        <dbReference type="SAM" id="MobiDB-lite"/>
    </source>
</evidence>
<dbReference type="PANTHER" id="PTHR38102">
    <property type="entry name" value="PERIPLASMIC CHAPERONE SPY"/>
    <property type="match status" value="1"/>
</dbReference>
<dbReference type="PANTHER" id="PTHR38102:SF1">
    <property type="entry name" value="PERIPLASMIC CHAPERONE SPY"/>
    <property type="match status" value="1"/>
</dbReference>
<feature type="coiled-coil region" evidence="5">
    <location>
        <begin position="121"/>
        <end position="186"/>
    </location>
</feature>
<dbReference type="InterPro" id="IPR052211">
    <property type="entry name" value="Cpx_auxiliary_protein"/>
</dbReference>
<accession>A0ABV9LXQ3</accession>
<comment type="caution">
    <text evidence="8">The sequence shown here is derived from an EMBL/GenBank/DDBJ whole genome shotgun (WGS) entry which is preliminary data.</text>
</comment>
<dbReference type="Gene3D" id="1.20.120.1490">
    <property type="match status" value="2"/>
</dbReference>
<evidence type="ECO:0000256" key="4">
    <source>
        <dbReference type="ARBA" id="ARBA00022764"/>
    </source>
</evidence>
<name>A0ABV9LXQ3_9ALTE</name>
<comment type="subcellular location">
    <subcellularLocation>
        <location evidence="1">Periplasm</location>
    </subcellularLocation>
</comment>
<feature type="chain" id="PRO_5045574052" evidence="7">
    <location>
        <begin position="25"/>
        <end position="264"/>
    </location>
</feature>
<feature type="signal peptide" evidence="7">
    <location>
        <begin position="1"/>
        <end position="24"/>
    </location>
</feature>
<dbReference type="Pfam" id="PF07813">
    <property type="entry name" value="LTXXQ"/>
    <property type="match status" value="2"/>
</dbReference>
<evidence type="ECO:0000256" key="5">
    <source>
        <dbReference type="SAM" id="Coils"/>
    </source>
</evidence>
<protein>
    <submittedName>
        <fullName evidence="8">Spy/CpxP family protein refolding chaperone</fullName>
    </submittedName>
</protein>
<gene>
    <name evidence="8" type="ORF">ACFO4O_12220</name>
</gene>
<organism evidence="8 9">
    <name type="scientific">Glaciecola siphonariae</name>
    <dbReference type="NCBI Taxonomy" id="521012"/>
    <lineage>
        <taxon>Bacteria</taxon>
        <taxon>Pseudomonadati</taxon>
        <taxon>Pseudomonadota</taxon>
        <taxon>Gammaproteobacteria</taxon>
        <taxon>Alteromonadales</taxon>
        <taxon>Alteromonadaceae</taxon>
        <taxon>Glaciecola</taxon>
    </lineage>
</organism>
<evidence type="ECO:0000256" key="2">
    <source>
        <dbReference type="ARBA" id="ARBA00008441"/>
    </source>
</evidence>
<evidence type="ECO:0000256" key="7">
    <source>
        <dbReference type="SAM" id="SignalP"/>
    </source>
</evidence>
<dbReference type="Proteomes" id="UP001595897">
    <property type="component" value="Unassembled WGS sequence"/>
</dbReference>
<dbReference type="InterPro" id="IPR012899">
    <property type="entry name" value="LTXXQ"/>
</dbReference>
<dbReference type="RefSeq" id="WP_382408915.1">
    <property type="nucleotide sequence ID" value="NZ_JBHSGU010000005.1"/>
</dbReference>
<evidence type="ECO:0000313" key="8">
    <source>
        <dbReference type="EMBL" id="MFC4700929.1"/>
    </source>
</evidence>
<feature type="region of interest" description="Disordered" evidence="6">
    <location>
        <begin position="244"/>
        <end position="264"/>
    </location>
</feature>
<comment type="similarity">
    <text evidence="2">Belongs to the CpxP/Spy family.</text>
</comment>
<sequence>MKRTILLTALAISLASANASLATAAPGHNGHKGQISKARIFAGLDLSDIQKQDIREIMRQVKQDNAVYAADIEALKAQMEALFNLETFDAALAQDLVRLRTEQAINIELNIATAKHQAWSLLNDEQKAEFAAKQEKRAEKERQRKALDFERLQKRLNLTDEQSQAISDIQEQHRDATAELAQTLKASKDAEKALVYSNQFSEEAWLTIAQASQSAAIEFGVAKTQSRFDMLQVLDDEQRAKFKKIVDREQSRKKHGKKRNKPAK</sequence>
<keyword evidence="4" id="KW-0574">Periplasm</keyword>
<evidence type="ECO:0000256" key="1">
    <source>
        <dbReference type="ARBA" id="ARBA00004418"/>
    </source>
</evidence>